<feature type="domain" description="DUF7660" evidence="1">
    <location>
        <begin position="17"/>
        <end position="94"/>
    </location>
</feature>
<organism evidence="2 3">
    <name type="scientific">Corallococcus carmarthensis</name>
    <dbReference type="NCBI Taxonomy" id="2316728"/>
    <lineage>
        <taxon>Bacteria</taxon>
        <taxon>Pseudomonadati</taxon>
        <taxon>Myxococcota</taxon>
        <taxon>Myxococcia</taxon>
        <taxon>Myxococcales</taxon>
        <taxon>Cystobacterineae</taxon>
        <taxon>Myxococcaceae</taxon>
        <taxon>Corallococcus</taxon>
    </lineage>
</organism>
<dbReference type="EMBL" id="RAWE01000020">
    <property type="protein sequence ID" value="RKH05308.1"/>
    <property type="molecule type" value="Genomic_DNA"/>
</dbReference>
<dbReference type="Pfam" id="PF24693">
    <property type="entry name" value="DUF7660"/>
    <property type="match status" value="1"/>
</dbReference>
<accession>A0A3A8KAT3</accession>
<gene>
    <name evidence="2" type="ORF">D7X32_08525</name>
</gene>
<dbReference type="RefSeq" id="WP_120602028.1">
    <property type="nucleotide sequence ID" value="NZ_JABFJX010000329.1"/>
</dbReference>
<evidence type="ECO:0000259" key="1">
    <source>
        <dbReference type="Pfam" id="PF24693"/>
    </source>
</evidence>
<sequence>MAPELHELLEEVTDEPSFLRFVQALREDFEADRAEAARLPPAPYSPGPLGWENVTIGAFLEAGAAWAEDTGERGLSANPWHRCATILYAGKIYE</sequence>
<reference evidence="3" key="1">
    <citation type="submission" date="2018-09" db="EMBL/GenBank/DDBJ databases">
        <authorList>
            <person name="Livingstone P.G."/>
            <person name="Whitworth D.E."/>
        </authorList>
    </citation>
    <scope>NUCLEOTIDE SEQUENCE [LARGE SCALE GENOMIC DNA]</scope>
    <source>
        <strain evidence="3">CA043D</strain>
    </source>
</reference>
<name>A0A3A8KAT3_9BACT</name>
<dbReference type="InterPro" id="IPR056077">
    <property type="entry name" value="DUF7660"/>
</dbReference>
<evidence type="ECO:0000313" key="3">
    <source>
        <dbReference type="Proteomes" id="UP000268313"/>
    </source>
</evidence>
<proteinExistence type="predicted"/>
<keyword evidence="3" id="KW-1185">Reference proteome</keyword>
<protein>
    <recommendedName>
        <fullName evidence="1">DUF7660 domain-containing protein</fullName>
    </recommendedName>
</protein>
<comment type="caution">
    <text evidence="2">The sequence shown here is derived from an EMBL/GenBank/DDBJ whole genome shotgun (WGS) entry which is preliminary data.</text>
</comment>
<dbReference type="AlphaFoldDB" id="A0A3A8KAT3"/>
<evidence type="ECO:0000313" key="2">
    <source>
        <dbReference type="EMBL" id="RKH05308.1"/>
    </source>
</evidence>
<dbReference type="Proteomes" id="UP000268313">
    <property type="component" value="Unassembled WGS sequence"/>
</dbReference>
<dbReference type="OrthoDB" id="2628285at2"/>